<dbReference type="RefSeq" id="WP_097554304.1">
    <property type="nucleotide sequence ID" value="NZ_PCMW01000052.1"/>
</dbReference>
<dbReference type="Pfam" id="PF04397">
    <property type="entry name" value="LytTR"/>
    <property type="match status" value="1"/>
</dbReference>
<evidence type="ECO:0000259" key="2">
    <source>
        <dbReference type="PROSITE" id="PS50110"/>
    </source>
</evidence>
<feature type="domain" description="Response regulatory" evidence="2">
    <location>
        <begin position="5"/>
        <end position="118"/>
    </location>
</feature>
<comment type="caution">
    <text evidence="1">Lacks conserved residue(s) required for the propagation of feature annotation.</text>
</comment>
<dbReference type="PROSITE" id="PS50110">
    <property type="entry name" value="RESPONSE_REGULATORY"/>
    <property type="match status" value="1"/>
</dbReference>
<evidence type="ECO:0000256" key="1">
    <source>
        <dbReference type="PROSITE-ProRule" id="PRU00169"/>
    </source>
</evidence>
<dbReference type="PROSITE" id="PS50930">
    <property type="entry name" value="HTH_LYTTR"/>
    <property type="match status" value="1"/>
</dbReference>
<dbReference type="InterPro" id="IPR046947">
    <property type="entry name" value="LytR-like"/>
</dbReference>
<dbReference type="InterPro" id="IPR011006">
    <property type="entry name" value="CheY-like_superfamily"/>
</dbReference>
<dbReference type="OrthoDB" id="2168082at2"/>
<dbReference type="AlphaFoldDB" id="A0A2H3KHY0"/>
<proteinExistence type="predicted"/>
<dbReference type="InterPro" id="IPR007492">
    <property type="entry name" value="LytTR_DNA-bd_dom"/>
</dbReference>
<dbReference type="SMART" id="SM00850">
    <property type="entry name" value="LytTR"/>
    <property type="match status" value="1"/>
</dbReference>
<accession>A0A2H3KHY0</accession>
<dbReference type="Gene3D" id="2.40.50.1020">
    <property type="entry name" value="LytTr DNA-binding domain"/>
    <property type="match status" value="1"/>
</dbReference>
<evidence type="ECO:0008006" key="6">
    <source>
        <dbReference type="Google" id="ProtNLM"/>
    </source>
</evidence>
<dbReference type="PANTHER" id="PTHR37299">
    <property type="entry name" value="TRANSCRIPTIONAL REGULATOR-RELATED"/>
    <property type="match status" value="1"/>
</dbReference>
<dbReference type="SUPFAM" id="SSF52172">
    <property type="entry name" value="CheY-like"/>
    <property type="match status" value="1"/>
</dbReference>
<evidence type="ECO:0000259" key="3">
    <source>
        <dbReference type="PROSITE" id="PS50930"/>
    </source>
</evidence>
<dbReference type="EMBL" id="PCMW01000052">
    <property type="protein sequence ID" value="PDS23859.1"/>
    <property type="molecule type" value="Genomic_DNA"/>
</dbReference>
<comment type="caution">
    <text evidence="4">The sequence shown here is derived from an EMBL/GenBank/DDBJ whole genome shotgun (WGS) entry which is preliminary data.</text>
</comment>
<dbReference type="Proteomes" id="UP000220828">
    <property type="component" value="Unassembled WGS sequence"/>
</dbReference>
<gene>
    <name evidence="4" type="ORF">B0A77_09725</name>
</gene>
<dbReference type="InterPro" id="IPR001789">
    <property type="entry name" value="Sig_transdc_resp-reg_receiver"/>
</dbReference>
<feature type="domain" description="HTH LytTR-type" evidence="3">
    <location>
        <begin position="145"/>
        <end position="248"/>
    </location>
</feature>
<sequence>MNSLKAILVDDDFKSNEHLKILLSNFFPKIELVAETLTILEAKKEIIERKPNILFFGLINEENAIEDIKKAIDFNDIHLIVFSYEKKHAYDFYLHDAADFILKPLLIEQLIRSINKVEKSITRAFINDANLYSNSINYSRPIEFIAISTLDKIEFFKLDKIIFCEAEGKYTRFYFEDGQKILSSKNIGEYEKNLDKNIFFRTHNTFIVNINKVKYINKKEGYCCEMINNITIPIAKRRIDEFNKFIRIKE</sequence>
<protein>
    <recommendedName>
        <fullName evidence="6">DNA-binding response regulator</fullName>
    </recommendedName>
</protein>
<name>A0A2H3KHY0_9FLAO</name>
<reference evidence="4 5" key="1">
    <citation type="submission" date="2017-09" db="EMBL/GenBank/DDBJ databases">
        <title>Whole genomes of Flavobacteriaceae.</title>
        <authorList>
            <person name="Stine C."/>
            <person name="Li C."/>
            <person name="Tadesse D."/>
        </authorList>
    </citation>
    <scope>NUCLEOTIDE SEQUENCE [LARGE SCALE GENOMIC DNA]</scope>
    <source>
        <strain evidence="4 5">ATCC 35036</strain>
    </source>
</reference>
<dbReference type="PANTHER" id="PTHR37299:SF1">
    <property type="entry name" value="STAGE 0 SPORULATION PROTEIN A HOMOLOG"/>
    <property type="match status" value="1"/>
</dbReference>
<dbReference type="GO" id="GO:0000156">
    <property type="term" value="F:phosphorelay response regulator activity"/>
    <property type="evidence" value="ECO:0007669"/>
    <property type="project" value="InterPro"/>
</dbReference>
<evidence type="ECO:0000313" key="5">
    <source>
        <dbReference type="Proteomes" id="UP000220828"/>
    </source>
</evidence>
<organism evidence="4 5">
    <name type="scientific">Flavobacterium branchiophilum</name>
    <dbReference type="NCBI Taxonomy" id="55197"/>
    <lineage>
        <taxon>Bacteria</taxon>
        <taxon>Pseudomonadati</taxon>
        <taxon>Bacteroidota</taxon>
        <taxon>Flavobacteriia</taxon>
        <taxon>Flavobacteriales</taxon>
        <taxon>Flavobacteriaceae</taxon>
        <taxon>Flavobacterium</taxon>
    </lineage>
</organism>
<dbReference type="GO" id="GO:0003677">
    <property type="term" value="F:DNA binding"/>
    <property type="evidence" value="ECO:0007669"/>
    <property type="project" value="InterPro"/>
</dbReference>
<evidence type="ECO:0000313" key="4">
    <source>
        <dbReference type="EMBL" id="PDS23859.1"/>
    </source>
</evidence>
<dbReference type="Gene3D" id="3.40.50.2300">
    <property type="match status" value="1"/>
</dbReference>